<proteinExistence type="predicted"/>
<dbReference type="Proteomes" id="UP000006729">
    <property type="component" value="Chromosome 7"/>
</dbReference>
<sequence>MIKEYGRMVLAFLAHMEGFTVGPKGIEEGTSKTKAANLASFCMLSHQPFSFFTISPLLHTDNHWSNPSILYQLGSASDNWGCRISSYVKSLKISSLVSIS</sequence>
<evidence type="ECO:0000313" key="1">
    <source>
        <dbReference type="EMBL" id="KAI9390938.1"/>
    </source>
</evidence>
<comment type="caution">
    <text evidence="1">The sequence shown here is derived from an EMBL/GenBank/DDBJ whole genome shotgun (WGS) entry which is preliminary data.</text>
</comment>
<organism evidence="1 2">
    <name type="scientific">Populus trichocarpa</name>
    <name type="common">Western balsam poplar</name>
    <name type="synonym">Populus balsamifera subsp. trichocarpa</name>
    <dbReference type="NCBI Taxonomy" id="3694"/>
    <lineage>
        <taxon>Eukaryota</taxon>
        <taxon>Viridiplantae</taxon>
        <taxon>Streptophyta</taxon>
        <taxon>Embryophyta</taxon>
        <taxon>Tracheophyta</taxon>
        <taxon>Spermatophyta</taxon>
        <taxon>Magnoliopsida</taxon>
        <taxon>eudicotyledons</taxon>
        <taxon>Gunneridae</taxon>
        <taxon>Pentapetalae</taxon>
        <taxon>rosids</taxon>
        <taxon>fabids</taxon>
        <taxon>Malpighiales</taxon>
        <taxon>Salicaceae</taxon>
        <taxon>Saliceae</taxon>
        <taxon>Populus</taxon>
    </lineage>
</organism>
<reference evidence="1 2" key="1">
    <citation type="journal article" date="2006" name="Science">
        <title>The genome of black cottonwood, Populus trichocarpa (Torr. &amp; Gray).</title>
        <authorList>
            <person name="Tuskan G.A."/>
            <person name="Difazio S."/>
            <person name="Jansson S."/>
            <person name="Bohlmann J."/>
            <person name="Grigoriev I."/>
            <person name="Hellsten U."/>
            <person name="Putnam N."/>
            <person name="Ralph S."/>
            <person name="Rombauts S."/>
            <person name="Salamov A."/>
            <person name="Schein J."/>
            <person name="Sterck L."/>
            <person name="Aerts A."/>
            <person name="Bhalerao R.R."/>
            <person name="Bhalerao R.P."/>
            <person name="Blaudez D."/>
            <person name="Boerjan W."/>
            <person name="Brun A."/>
            <person name="Brunner A."/>
            <person name="Busov V."/>
            <person name="Campbell M."/>
            <person name="Carlson J."/>
            <person name="Chalot M."/>
            <person name="Chapman J."/>
            <person name="Chen G.L."/>
            <person name="Cooper D."/>
            <person name="Coutinho P.M."/>
            <person name="Couturier J."/>
            <person name="Covert S."/>
            <person name="Cronk Q."/>
            <person name="Cunningham R."/>
            <person name="Davis J."/>
            <person name="Degroeve S."/>
            <person name="Dejardin A."/>
            <person name="Depamphilis C."/>
            <person name="Detter J."/>
            <person name="Dirks B."/>
            <person name="Dubchak I."/>
            <person name="Duplessis S."/>
            <person name="Ehlting J."/>
            <person name="Ellis B."/>
            <person name="Gendler K."/>
            <person name="Goodstein D."/>
            <person name="Gribskov M."/>
            <person name="Grimwood J."/>
            <person name="Groover A."/>
            <person name="Gunter L."/>
            <person name="Hamberger B."/>
            <person name="Heinze B."/>
            <person name="Helariutta Y."/>
            <person name="Henrissat B."/>
            <person name="Holligan D."/>
            <person name="Holt R."/>
            <person name="Huang W."/>
            <person name="Islam-Faridi N."/>
            <person name="Jones S."/>
            <person name="Jones-Rhoades M."/>
            <person name="Jorgensen R."/>
            <person name="Joshi C."/>
            <person name="Kangasjarvi J."/>
            <person name="Karlsson J."/>
            <person name="Kelleher C."/>
            <person name="Kirkpatrick R."/>
            <person name="Kirst M."/>
            <person name="Kohler A."/>
            <person name="Kalluri U."/>
            <person name="Larimer F."/>
            <person name="Leebens-Mack J."/>
            <person name="Leple J.C."/>
            <person name="Locascio P."/>
            <person name="Lou Y."/>
            <person name="Lucas S."/>
            <person name="Martin F."/>
            <person name="Montanini B."/>
            <person name="Napoli C."/>
            <person name="Nelson D.R."/>
            <person name="Nelson C."/>
            <person name="Nieminen K."/>
            <person name="Nilsson O."/>
            <person name="Pereda V."/>
            <person name="Peter G."/>
            <person name="Philippe R."/>
            <person name="Pilate G."/>
            <person name="Poliakov A."/>
            <person name="Razumovskaya J."/>
            <person name="Richardson P."/>
            <person name="Rinaldi C."/>
            <person name="Ritland K."/>
            <person name="Rouze P."/>
            <person name="Ryaboy D."/>
            <person name="Schmutz J."/>
            <person name="Schrader J."/>
            <person name="Segerman B."/>
            <person name="Shin H."/>
            <person name="Siddiqui A."/>
            <person name="Sterky F."/>
            <person name="Terry A."/>
            <person name="Tsai C.J."/>
            <person name="Uberbacher E."/>
            <person name="Unneberg P."/>
            <person name="Vahala J."/>
            <person name="Wall K."/>
            <person name="Wessler S."/>
            <person name="Yang G."/>
            <person name="Yin T."/>
            <person name="Douglas C."/>
            <person name="Marra M."/>
            <person name="Sandberg G."/>
            <person name="Van de Peer Y."/>
            <person name="Rokhsar D."/>
        </authorList>
    </citation>
    <scope>NUCLEOTIDE SEQUENCE [LARGE SCALE GENOMIC DNA]</scope>
    <source>
        <strain evidence="2">cv. Nisqually</strain>
    </source>
</reference>
<keyword evidence="2" id="KW-1185">Reference proteome</keyword>
<protein>
    <submittedName>
        <fullName evidence="1">Uncharacterized protein</fullName>
    </submittedName>
</protein>
<name>A0ACC0SNZ7_POPTR</name>
<accession>A0ACC0SNZ7</accession>
<gene>
    <name evidence="1" type="ORF">POPTR_007G018201v4</name>
</gene>
<evidence type="ECO:0000313" key="2">
    <source>
        <dbReference type="Proteomes" id="UP000006729"/>
    </source>
</evidence>
<dbReference type="EMBL" id="CM009296">
    <property type="protein sequence ID" value="KAI9390938.1"/>
    <property type="molecule type" value="Genomic_DNA"/>
</dbReference>